<reference evidence="1" key="1">
    <citation type="submission" date="2020-06" db="EMBL/GenBank/DDBJ databases">
        <authorList>
            <person name="Dong N."/>
        </authorList>
    </citation>
    <scope>NUCLEOTIDE SEQUENCE</scope>
    <source>
        <strain evidence="1">DF46-2-2</strain>
    </source>
</reference>
<dbReference type="SUPFAM" id="SSF56059">
    <property type="entry name" value="Glutathione synthetase ATP-binding domain-like"/>
    <property type="match status" value="1"/>
</dbReference>
<reference evidence="1" key="2">
    <citation type="journal article" date="2022" name="Sci. Total Environ.">
        <title>Prevalence, transmission, and molecular epidemiology of tet(X)-positive bacteria among humans, animals, and environmental niches in China: An epidemiological, and genomic-based study.</title>
        <authorList>
            <person name="Dong N."/>
            <person name="Zeng Y."/>
            <person name="Cai C."/>
            <person name="Sun C."/>
            <person name="Lu J."/>
            <person name="Liu C."/>
            <person name="Zhou H."/>
            <person name="Sun Q."/>
            <person name="Shu L."/>
            <person name="Wang H."/>
            <person name="Wang Y."/>
            <person name="Wang S."/>
            <person name="Wu C."/>
            <person name="Chan E.W."/>
            <person name="Chen G."/>
            <person name="Shen Z."/>
            <person name="Chen S."/>
            <person name="Zhang R."/>
        </authorList>
    </citation>
    <scope>NUCLEOTIDE SEQUENCE</scope>
    <source>
        <strain evidence="1">DF46-2-2</strain>
    </source>
</reference>
<dbReference type="Gene3D" id="3.30.470.20">
    <property type="entry name" value="ATP-grasp fold, B domain"/>
    <property type="match status" value="1"/>
</dbReference>
<proteinExistence type="predicted"/>
<accession>A0AAW7DUS8</accession>
<evidence type="ECO:0008006" key="3">
    <source>
        <dbReference type="Google" id="ProtNLM"/>
    </source>
</evidence>
<dbReference type="EMBL" id="JACANB010000019">
    <property type="protein sequence ID" value="MDM1697366.1"/>
    <property type="molecule type" value="Genomic_DNA"/>
</dbReference>
<organism evidence="1 2">
    <name type="scientific">Thiopseudomonas alkaliphila</name>
    <dbReference type="NCBI Taxonomy" id="1697053"/>
    <lineage>
        <taxon>Bacteria</taxon>
        <taxon>Pseudomonadati</taxon>
        <taxon>Pseudomonadota</taxon>
        <taxon>Gammaproteobacteria</taxon>
        <taxon>Pseudomonadales</taxon>
        <taxon>Pseudomonadaceae</taxon>
        <taxon>Thiopseudomonas</taxon>
    </lineage>
</organism>
<dbReference type="AlphaFoldDB" id="A0AAW7DUS8"/>
<protein>
    <recommendedName>
        <fullName evidence="3">D-alanine--D-alanine ligase</fullName>
    </recommendedName>
</protein>
<dbReference type="Proteomes" id="UP001173465">
    <property type="component" value="Unassembled WGS sequence"/>
</dbReference>
<evidence type="ECO:0000313" key="2">
    <source>
        <dbReference type="Proteomes" id="UP001173465"/>
    </source>
</evidence>
<sequence>MKSVHLGLTSTHLNSEQIKKLCLQCETAAQLVNAKAPIRIDCRQNSEGHYYLFDLNMKPNMTGTSRLHRADQDSLTALAARKIGWSFDDLILNMLYQRWKK</sequence>
<evidence type="ECO:0000313" key="1">
    <source>
        <dbReference type="EMBL" id="MDM1697366.1"/>
    </source>
</evidence>
<gene>
    <name evidence="1" type="ORF">HX099_12005</name>
</gene>
<comment type="caution">
    <text evidence="1">The sequence shown here is derived from an EMBL/GenBank/DDBJ whole genome shotgun (WGS) entry which is preliminary data.</text>
</comment>
<name>A0AAW7DUS8_9GAMM</name>